<proteinExistence type="predicted"/>
<dbReference type="Proteomes" id="UP000460298">
    <property type="component" value="Unassembled WGS sequence"/>
</dbReference>
<accession>A0A833LWH8</accession>
<name>A0A833LWH8_9LEPT</name>
<reference evidence="1 2" key="1">
    <citation type="submission" date="2019-10" db="EMBL/GenBank/DDBJ databases">
        <title>Extracellular Electron Transfer in a Candidatus Methanoperedens spp. Enrichment Culture.</title>
        <authorList>
            <person name="Berger S."/>
            <person name="Rangel Shaw D."/>
            <person name="Berben T."/>
            <person name="In 'T Zandt M."/>
            <person name="Frank J."/>
            <person name="Reimann J."/>
            <person name="Jetten M.S.M."/>
            <person name="Welte C.U."/>
        </authorList>
    </citation>
    <scope>NUCLEOTIDE SEQUENCE [LARGE SCALE GENOMIC DNA]</scope>
    <source>
        <strain evidence="1">SB12</strain>
    </source>
</reference>
<evidence type="ECO:0000313" key="1">
    <source>
        <dbReference type="EMBL" id="KAB2931504.1"/>
    </source>
</evidence>
<evidence type="ECO:0000313" key="2">
    <source>
        <dbReference type="Proteomes" id="UP000460298"/>
    </source>
</evidence>
<sequence length="157" mass="17871">MSELLEVLFENISISKVYSVLSSTISNAGEIINIHCTDVSFRFAQNNMISEADIDTFLKLSEGAVMQIKFDFLKIDDLIIPSVLLQLHKYEDKFDIDFNFDEQEMKGVNASAIMKKIHWFVSKIGELYGVEHWYGGMEPASDEATRYFTDNSLGPLL</sequence>
<protein>
    <submittedName>
        <fullName evidence="1">Uncharacterized protein</fullName>
    </submittedName>
</protein>
<gene>
    <name evidence="1" type="ORF">F9K24_12960</name>
</gene>
<organism evidence="1 2">
    <name type="scientific">Leptonema illini</name>
    <dbReference type="NCBI Taxonomy" id="183"/>
    <lineage>
        <taxon>Bacteria</taxon>
        <taxon>Pseudomonadati</taxon>
        <taxon>Spirochaetota</taxon>
        <taxon>Spirochaetia</taxon>
        <taxon>Leptospirales</taxon>
        <taxon>Leptospiraceae</taxon>
        <taxon>Leptonema</taxon>
    </lineage>
</organism>
<dbReference type="AlphaFoldDB" id="A0A833LWH8"/>
<dbReference type="EMBL" id="WBUI01000013">
    <property type="protein sequence ID" value="KAB2931504.1"/>
    <property type="molecule type" value="Genomic_DNA"/>
</dbReference>
<comment type="caution">
    <text evidence="1">The sequence shown here is derived from an EMBL/GenBank/DDBJ whole genome shotgun (WGS) entry which is preliminary data.</text>
</comment>